<dbReference type="Pfam" id="PF00520">
    <property type="entry name" value="Ion_trans"/>
    <property type="match status" value="1"/>
</dbReference>
<keyword evidence="6" id="KW-0851">Voltage-gated channel</keyword>
<dbReference type="InterPro" id="IPR003974">
    <property type="entry name" value="K_chnl_volt-dep_Kv3"/>
</dbReference>
<dbReference type="Gene3D" id="1.20.120.350">
    <property type="entry name" value="Voltage-gated potassium channels. Chain C"/>
    <property type="match status" value="1"/>
</dbReference>
<feature type="compositionally biased region" description="Polar residues" evidence="12">
    <location>
        <begin position="507"/>
        <end position="517"/>
    </location>
</feature>
<accession>A0ABM1JGF8</accession>
<gene>
    <name evidence="16" type="primary">LOC107074540</name>
</gene>
<dbReference type="InterPro" id="IPR005821">
    <property type="entry name" value="Ion_trans_dom"/>
</dbReference>
<dbReference type="InterPro" id="IPR011333">
    <property type="entry name" value="SKP1/BTB/POZ_sf"/>
</dbReference>
<dbReference type="SUPFAM" id="SSF54695">
    <property type="entry name" value="POZ domain"/>
    <property type="match status" value="1"/>
</dbReference>
<keyword evidence="2" id="KW-0813">Transport</keyword>
<feature type="compositionally biased region" description="Low complexity" evidence="12">
    <location>
        <begin position="535"/>
        <end position="544"/>
    </location>
</feature>
<dbReference type="PRINTS" id="PR01491">
    <property type="entry name" value="KVCHANNEL"/>
</dbReference>
<evidence type="ECO:0000256" key="9">
    <source>
        <dbReference type="ARBA" id="ARBA00023065"/>
    </source>
</evidence>
<keyword evidence="7" id="KW-0630">Potassium</keyword>
<dbReference type="Pfam" id="PF02214">
    <property type="entry name" value="BTB_2"/>
    <property type="match status" value="1"/>
</dbReference>
<feature type="region of interest" description="Disordered" evidence="12">
    <location>
        <begin position="505"/>
        <end position="573"/>
    </location>
</feature>
<protein>
    <submittedName>
        <fullName evidence="16">Potassium voltage-gated channel protein Shaw-like</fullName>
    </submittedName>
</protein>
<dbReference type="InterPro" id="IPR000210">
    <property type="entry name" value="BTB/POZ_dom"/>
</dbReference>
<comment type="subcellular location">
    <subcellularLocation>
        <location evidence="1">Membrane</location>
        <topology evidence="1">Multi-pass membrane protein</topology>
    </subcellularLocation>
</comment>
<reference evidence="16" key="1">
    <citation type="submission" date="2025-08" db="UniProtKB">
        <authorList>
            <consortium name="RefSeq"/>
        </authorList>
    </citation>
    <scope>IDENTIFICATION</scope>
    <source>
        <tissue evidence="16">Whole body</tissue>
    </source>
</reference>
<dbReference type="InterPro" id="IPR028325">
    <property type="entry name" value="VG_K_chnl"/>
</dbReference>
<keyword evidence="8 13" id="KW-1133">Transmembrane helix</keyword>
<keyword evidence="3" id="KW-0633">Potassium transport</keyword>
<dbReference type="SMART" id="SM00225">
    <property type="entry name" value="BTB"/>
    <property type="match status" value="1"/>
</dbReference>
<evidence type="ECO:0000256" key="11">
    <source>
        <dbReference type="ARBA" id="ARBA00023303"/>
    </source>
</evidence>
<evidence type="ECO:0000256" key="3">
    <source>
        <dbReference type="ARBA" id="ARBA00022538"/>
    </source>
</evidence>
<dbReference type="InterPro" id="IPR003131">
    <property type="entry name" value="T1-type_BTB"/>
</dbReference>
<evidence type="ECO:0000313" key="16">
    <source>
        <dbReference type="RefSeq" id="XP_015191546.1"/>
    </source>
</evidence>
<keyword evidence="5" id="KW-0631">Potassium channel</keyword>
<dbReference type="RefSeq" id="XP_015191546.1">
    <property type="nucleotide sequence ID" value="XM_015336060.1"/>
</dbReference>
<keyword evidence="15" id="KW-1185">Reference proteome</keyword>
<evidence type="ECO:0000256" key="7">
    <source>
        <dbReference type="ARBA" id="ARBA00022958"/>
    </source>
</evidence>
<dbReference type="GeneID" id="107074540"/>
<evidence type="ECO:0000256" key="2">
    <source>
        <dbReference type="ARBA" id="ARBA00022448"/>
    </source>
</evidence>
<keyword evidence="4 13" id="KW-0812">Transmembrane</keyword>
<evidence type="ECO:0000256" key="6">
    <source>
        <dbReference type="ARBA" id="ARBA00022882"/>
    </source>
</evidence>
<dbReference type="Gene3D" id="3.30.710.10">
    <property type="entry name" value="Potassium Channel Kv1.1, Chain A"/>
    <property type="match status" value="1"/>
</dbReference>
<keyword evidence="10 13" id="KW-0472">Membrane</keyword>
<dbReference type="Gene3D" id="1.10.287.70">
    <property type="match status" value="1"/>
</dbReference>
<feature type="transmembrane region" description="Helical" evidence="13">
    <location>
        <begin position="393"/>
        <end position="421"/>
    </location>
</feature>
<evidence type="ECO:0000256" key="12">
    <source>
        <dbReference type="SAM" id="MobiDB-lite"/>
    </source>
</evidence>
<name>A0ABM1JGF8_POLDO</name>
<organism evidence="15 16">
    <name type="scientific">Polistes dominula</name>
    <name type="common">European paper wasp</name>
    <name type="synonym">Vespa dominula</name>
    <dbReference type="NCBI Taxonomy" id="743375"/>
    <lineage>
        <taxon>Eukaryota</taxon>
        <taxon>Metazoa</taxon>
        <taxon>Ecdysozoa</taxon>
        <taxon>Arthropoda</taxon>
        <taxon>Hexapoda</taxon>
        <taxon>Insecta</taxon>
        <taxon>Pterygota</taxon>
        <taxon>Neoptera</taxon>
        <taxon>Endopterygota</taxon>
        <taxon>Hymenoptera</taxon>
        <taxon>Apocrita</taxon>
        <taxon>Aculeata</taxon>
        <taxon>Vespoidea</taxon>
        <taxon>Vespidae</taxon>
        <taxon>Polistinae</taxon>
        <taxon>Polistini</taxon>
        <taxon>Polistes</taxon>
    </lineage>
</organism>
<evidence type="ECO:0000256" key="10">
    <source>
        <dbReference type="ARBA" id="ARBA00023136"/>
    </source>
</evidence>
<dbReference type="PANTHER" id="PTHR11537">
    <property type="entry name" value="VOLTAGE-GATED POTASSIUM CHANNEL"/>
    <property type="match status" value="1"/>
</dbReference>
<keyword evidence="11" id="KW-0407">Ion channel</keyword>
<keyword evidence="9" id="KW-0406">Ion transport</keyword>
<evidence type="ECO:0000256" key="4">
    <source>
        <dbReference type="ARBA" id="ARBA00022692"/>
    </source>
</evidence>
<dbReference type="InterPro" id="IPR003968">
    <property type="entry name" value="K_chnl_volt-dep_Kv"/>
</dbReference>
<dbReference type="PRINTS" id="PR01498">
    <property type="entry name" value="SHAWCHANNEL"/>
</dbReference>
<dbReference type="InterPro" id="IPR027359">
    <property type="entry name" value="Volt_channel_dom_sf"/>
</dbReference>
<feature type="region of interest" description="Disordered" evidence="12">
    <location>
        <begin position="432"/>
        <end position="463"/>
    </location>
</feature>
<proteinExistence type="predicted"/>
<evidence type="ECO:0000256" key="5">
    <source>
        <dbReference type="ARBA" id="ARBA00022826"/>
    </source>
</evidence>
<evidence type="ECO:0000259" key="14">
    <source>
        <dbReference type="SMART" id="SM00225"/>
    </source>
</evidence>
<feature type="compositionally biased region" description="Basic and acidic residues" evidence="12">
    <location>
        <begin position="518"/>
        <end position="533"/>
    </location>
</feature>
<feature type="domain" description="BTB" evidence="14">
    <location>
        <begin position="11"/>
        <end position="111"/>
    </location>
</feature>
<evidence type="ECO:0000256" key="13">
    <source>
        <dbReference type="SAM" id="Phobius"/>
    </source>
</evidence>
<feature type="transmembrane region" description="Helical" evidence="13">
    <location>
        <begin position="330"/>
        <end position="351"/>
    </location>
</feature>
<evidence type="ECO:0000313" key="15">
    <source>
        <dbReference type="Proteomes" id="UP000694924"/>
    </source>
</evidence>
<dbReference type="PRINTS" id="PR00169">
    <property type="entry name" value="KCHANNEL"/>
</dbReference>
<sequence>MRKVVDERWNDRVILNVGGIRHETYKTTLKKIPATRLSRLTKASVNYDPILNEYFYDRHPGVFAQVLNYYRTGKLHYPTDVCGPLFEEELDFWGLDSNQVEPCCWSTYSIHRDTQETLAILDKLDIEGEKLSDEEISRLFGYEEEYNRGTLTKWQRLRPRIWALFDEPYSSWSAKCIACISIFFICLSVLCFCLKSYPGNSNSSDNLSQISTNDCPTNDSVKFTEHYGNEKIGRPYRAFYYIEHACNAWFTFEITIRCLVSPSLKQFAVSPVNAIDLAAMFSFYTEFFTESSLYLEVLSIARVLRLFKLTRHSPGLRILIHTFKASAKELALLVFFLAFGIVLFASLVFYAERLQENPKNDFDSIPRGLWWALVTMTTVGYGDMTPKTFPGMFIGGLCALTGVLTIALPVPVIVSNFSMFYSHTQARSKLPKQRRRVLPAEFPRRGRSSMHQNRLSDSQRHVLSDGSACRSLTPLMPRQPTTGLHNVLQIQPNIVINLAEIEHRQRTTSPNQQSQERNLSDCRDSDLTRDDKMGQQQQQQQQQQSVTEIVQPEEDTNNRTERKYSQNIHHCVV</sequence>
<evidence type="ECO:0000256" key="8">
    <source>
        <dbReference type="ARBA" id="ARBA00022989"/>
    </source>
</evidence>
<dbReference type="Proteomes" id="UP000694924">
    <property type="component" value="Unplaced"/>
</dbReference>
<dbReference type="PANTHER" id="PTHR11537:SF278">
    <property type="entry name" value="SHAW-LIKE, ISOFORM C"/>
    <property type="match status" value="1"/>
</dbReference>
<evidence type="ECO:0000256" key="1">
    <source>
        <dbReference type="ARBA" id="ARBA00004141"/>
    </source>
</evidence>
<dbReference type="SUPFAM" id="SSF81324">
    <property type="entry name" value="Voltage-gated potassium channels"/>
    <property type="match status" value="1"/>
</dbReference>